<dbReference type="InParanoid" id="A0A2J6T9K9"/>
<dbReference type="GeneID" id="36591235"/>
<keyword evidence="1" id="KW-0175">Coiled coil</keyword>
<dbReference type="Proteomes" id="UP000235371">
    <property type="component" value="Unassembled WGS sequence"/>
</dbReference>
<dbReference type="AlphaFoldDB" id="A0A2J6T9K9"/>
<dbReference type="RefSeq" id="XP_024736621.1">
    <property type="nucleotide sequence ID" value="XM_024883158.1"/>
</dbReference>
<organism evidence="2 3">
    <name type="scientific">Hyaloscypha bicolor E</name>
    <dbReference type="NCBI Taxonomy" id="1095630"/>
    <lineage>
        <taxon>Eukaryota</taxon>
        <taxon>Fungi</taxon>
        <taxon>Dikarya</taxon>
        <taxon>Ascomycota</taxon>
        <taxon>Pezizomycotina</taxon>
        <taxon>Leotiomycetes</taxon>
        <taxon>Helotiales</taxon>
        <taxon>Hyaloscyphaceae</taxon>
        <taxon>Hyaloscypha</taxon>
        <taxon>Hyaloscypha bicolor</taxon>
    </lineage>
</organism>
<feature type="coiled-coil region" evidence="1">
    <location>
        <begin position="266"/>
        <end position="293"/>
    </location>
</feature>
<dbReference type="STRING" id="1095630.A0A2J6T9K9"/>
<evidence type="ECO:0000313" key="3">
    <source>
        <dbReference type="Proteomes" id="UP000235371"/>
    </source>
</evidence>
<evidence type="ECO:0000256" key="1">
    <source>
        <dbReference type="SAM" id="Coils"/>
    </source>
</evidence>
<reference evidence="2 3" key="1">
    <citation type="submission" date="2016-04" db="EMBL/GenBank/DDBJ databases">
        <title>A degradative enzymes factory behind the ericoid mycorrhizal symbiosis.</title>
        <authorList>
            <consortium name="DOE Joint Genome Institute"/>
            <person name="Martino E."/>
            <person name="Morin E."/>
            <person name="Grelet G."/>
            <person name="Kuo A."/>
            <person name="Kohler A."/>
            <person name="Daghino S."/>
            <person name="Barry K."/>
            <person name="Choi C."/>
            <person name="Cichocki N."/>
            <person name="Clum A."/>
            <person name="Copeland A."/>
            <person name="Hainaut M."/>
            <person name="Haridas S."/>
            <person name="Labutti K."/>
            <person name="Lindquist E."/>
            <person name="Lipzen A."/>
            <person name="Khouja H.-R."/>
            <person name="Murat C."/>
            <person name="Ohm R."/>
            <person name="Olson A."/>
            <person name="Spatafora J."/>
            <person name="Veneault-Fourrey C."/>
            <person name="Henrissat B."/>
            <person name="Grigoriev I."/>
            <person name="Martin F."/>
            <person name="Perotto S."/>
        </authorList>
    </citation>
    <scope>NUCLEOTIDE SEQUENCE [LARGE SCALE GENOMIC DNA]</scope>
    <source>
        <strain evidence="2 3">E</strain>
    </source>
</reference>
<dbReference type="EMBL" id="KZ613813">
    <property type="protein sequence ID" value="PMD59717.1"/>
    <property type="molecule type" value="Genomic_DNA"/>
</dbReference>
<accession>A0A2J6T9K9</accession>
<evidence type="ECO:0000313" key="2">
    <source>
        <dbReference type="EMBL" id="PMD59717.1"/>
    </source>
</evidence>
<gene>
    <name evidence="2" type="ORF">K444DRAFT_630101</name>
</gene>
<name>A0A2J6T9K9_9HELO</name>
<keyword evidence="3" id="KW-1185">Reference proteome</keyword>
<dbReference type="OrthoDB" id="66964at2759"/>
<protein>
    <submittedName>
        <fullName evidence="2">Uncharacterized protein</fullName>
    </submittedName>
</protein>
<proteinExistence type="predicted"/>
<sequence length="341" mass="37850">MLPPIEDSVLQSNPKFAALHATLANNILNPNGSTKNHHAQKELEAVTESLKTARIRAAKVHLLRNALSHLDLAAPTTSTTSKSKPSAKTPATLPTELLELILLLSARLTSAPLPQSSIKLLESTSQWTSLPSYLPQIGSLISTHLQTQALALARILTPTTNPSFLHRTIPKLHDSIKTLQADNAAKKRDLTARRAGLVSKTTTLLGLYHLATTLVILILEQSVHGSVSRHVKAHAELLSISAQSLQYQVKEKAMRGEKMVYTEQVKSALQEYVRNLRDGRERLRERKKEAERVLWGYGVGRTEEEGGAEKEKVMREIARVYEEMITELREVGRDVEKLKGR</sequence>